<keyword evidence="9 14" id="KW-0675">Receptor</keyword>
<evidence type="ECO:0000256" key="1">
    <source>
        <dbReference type="ARBA" id="ARBA00004479"/>
    </source>
</evidence>
<evidence type="ECO:0000256" key="9">
    <source>
        <dbReference type="ARBA" id="ARBA00023170"/>
    </source>
</evidence>
<dbReference type="InterPro" id="IPR013568">
    <property type="entry name" value="SEFIR_dom"/>
</dbReference>
<keyword evidence="6 11" id="KW-1133">Transmembrane helix</keyword>
<evidence type="ECO:0000256" key="10">
    <source>
        <dbReference type="ARBA" id="ARBA00023180"/>
    </source>
</evidence>
<reference evidence="14 15" key="1">
    <citation type="journal article" date="2021" name="Sci. Rep.">
        <title>Chromosome anchoring in Senegalese sole (Solea senegalensis) reveals sex-associated markers and genome rearrangements in flatfish.</title>
        <authorList>
            <person name="Guerrero-Cozar I."/>
            <person name="Gomez-Garrido J."/>
            <person name="Berbel C."/>
            <person name="Martinez-Blanch J.F."/>
            <person name="Alioto T."/>
            <person name="Claros M.G."/>
            <person name="Gagnaire P.A."/>
            <person name="Manchado M."/>
        </authorList>
    </citation>
    <scope>NUCLEOTIDE SEQUENCE [LARGE SCALE GENOMIC DNA]</scope>
    <source>
        <strain evidence="14">Sse05_10M</strain>
    </source>
</reference>
<dbReference type="PANTHER" id="PTHR15583:SF12">
    <property type="entry name" value="INTERLEUKIN-17 RECEPTOR C"/>
    <property type="match status" value="1"/>
</dbReference>
<dbReference type="GO" id="GO:0016020">
    <property type="term" value="C:membrane"/>
    <property type="evidence" value="ECO:0007669"/>
    <property type="project" value="UniProtKB-SubCell"/>
</dbReference>
<dbReference type="SMART" id="SM00181">
    <property type="entry name" value="EGF"/>
    <property type="match status" value="2"/>
</dbReference>
<dbReference type="GO" id="GO:0005509">
    <property type="term" value="F:calcium ion binding"/>
    <property type="evidence" value="ECO:0007669"/>
    <property type="project" value="InterPro"/>
</dbReference>
<feature type="domain" description="SEFIR" evidence="13">
    <location>
        <begin position="432"/>
        <end position="597"/>
    </location>
</feature>
<dbReference type="GO" id="GO:0030368">
    <property type="term" value="F:interleukin-17 receptor activity"/>
    <property type="evidence" value="ECO:0007669"/>
    <property type="project" value="InterPro"/>
</dbReference>
<feature type="transmembrane region" description="Helical" evidence="11">
    <location>
        <begin position="851"/>
        <end position="869"/>
    </location>
</feature>
<evidence type="ECO:0000256" key="4">
    <source>
        <dbReference type="ARBA" id="ARBA00022692"/>
    </source>
</evidence>
<evidence type="ECO:0000313" key="14">
    <source>
        <dbReference type="EMBL" id="KAG7494650.1"/>
    </source>
</evidence>
<proteinExistence type="inferred from homology"/>
<keyword evidence="3" id="KW-0245">EGF-like domain</keyword>
<evidence type="ECO:0000256" key="7">
    <source>
        <dbReference type="ARBA" id="ARBA00023136"/>
    </source>
</evidence>
<dbReference type="InterPro" id="IPR000152">
    <property type="entry name" value="EGF-type_Asp/Asn_hydroxyl_site"/>
</dbReference>
<sequence>MFHPGRFVWRVLLILHVSASGLEPSGYDSDTVMCSQGLSKCTMKDEMFLLAESDGVDVQKVTADFKFCSKTSDRCFLCLVIDIELHVHDTNVEFEGSTELDEEFDSEGARNSEASVTMCYKTPSTMPTCKKVEFTVNHTAITQQNHTQISMVITQPAGVSFGNKVLVYPHKFLHLTQEVDAPSLNKVCSQKLKKCAEECRVPELRTVIPKEMNSVELQFDGRNDSFLSLCIQYEKNGMCQRWNRGTIPLSSVTRCMCLMAWYDDKHVRAQWCPFTNMDFSHKTVWRNVSVSVRPTNNYGPMLLWNLSAPCRLDGEVWPCRRESSCREMKGFRQKLAEGAWRQNSKGLWERRGVFEDIDLQPSPCVMVKIEGMRHELGPFCFNQSDRWRWSLLTVGVMLLVFLTLLVFYIKRDFVKKWAWSWHHGGFVKIGRKDHVVLLSPPDVDNVVAESVCGLGSLLCNQGLDVTVDQWSRTEQSTLGPLPWLHSQLLKLNHQESRVVVVLTHSALQRAEEWTCQYKDEVVTKKEDEGPCQVWSPYSDVFTASLRLIHAHRQQGGAGERFLLVKFASSPINDKNLPELLQGLPLFQLPSQTQALLTELRLGVKARTSRGKSRWKRVCNNKRQQVLKEQCYYSPESVKTVMIFLEPTGVRMLHRNVLQATWLCCLVAARVHSCPSSCSQCSGPEKNQCEECRAGWILHTNTCVDVDECGTELGTCSPNSYCFNTEGSFECRDCDSACVGCMGSGPARCRRCVSGYRLTGSKCLDIDECSDRVLACHGLDEICVNTDGSFRCDCAHGLLRKDGVCVKKRLSSVQEKGLFEDIQDDEMEVLQQMFFGVVLCALATLAANGDLVYTSVFMGAMAAMAGYWFSDRGDRLLYGFFKGH</sequence>
<gene>
    <name evidence="14" type="ORF">JOB18_034972</name>
</gene>
<keyword evidence="15" id="KW-1185">Reference proteome</keyword>
<keyword evidence="5 12" id="KW-0732">Signal</keyword>
<dbReference type="InterPro" id="IPR018097">
    <property type="entry name" value="EGF_Ca-bd_CS"/>
</dbReference>
<dbReference type="PANTHER" id="PTHR15583">
    <property type="entry name" value="INTERLEUKIN-17 RECEPTOR"/>
    <property type="match status" value="1"/>
</dbReference>
<dbReference type="InterPro" id="IPR006212">
    <property type="entry name" value="Furin_repeat"/>
</dbReference>
<dbReference type="InterPro" id="IPR039465">
    <property type="entry name" value="IL-17_rcpt-like"/>
</dbReference>
<dbReference type="PROSITE" id="PS00010">
    <property type="entry name" value="ASX_HYDROXYL"/>
    <property type="match status" value="1"/>
</dbReference>
<feature type="chain" id="PRO_5043540644" evidence="12">
    <location>
        <begin position="22"/>
        <end position="883"/>
    </location>
</feature>
<evidence type="ECO:0000256" key="8">
    <source>
        <dbReference type="ARBA" id="ARBA00023157"/>
    </source>
</evidence>
<dbReference type="EMBL" id="JAGKHQ010000016">
    <property type="protein sequence ID" value="KAG7494650.1"/>
    <property type="molecule type" value="Genomic_DNA"/>
</dbReference>
<evidence type="ECO:0000256" key="6">
    <source>
        <dbReference type="ARBA" id="ARBA00022989"/>
    </source>
</evidence>
<comment type="similarity">
    <text evidence="2">Belongs to the CRELD family.</text>
</comment>
<dbReference type="Proteomes" id="UP000693946">
    <property type="component" value="Linkage Group LG4"/>
</dbReference>
<dbReference type="InterPro" id="IPR001881">
    <property type="entry name" value="EGF-like_Ca-bd_dom"/>
</dbReference>
<keyword evidence="10" id="KW-0325">Glycoprotein</keyword>
<evidence type="ECO:0000256" key="2">
    <source>
        <dbReference type="ARBA" id="ARBA00005897"/>
    </source>
</evidence>
<dbReference type="SMART" id="SM00261">
    <property type="entry name" value="FU"/>
    <property type="match status" value="2"/>
</dbReference>
<evidence type="ECO:0000259" key="13">
    <source>
        <dbReference type="PROSITE" id="PS51534"/>
    </source>
</evidence>
<feature type="transmembrane region" description="Helical" evidence="11">
    <location>
        <begin position="387"/>
        <end position="409"/>
    </location>
</feature>
<dbReference type="AlphaFoldDB" id="A0AAV6QPK3"/>
<comment type="subcellular location">
    <subcellularLocation>
        <location evidence="1">Membrane</location>
        <topology evidence="1">Single-pass type I membrane protein</topology>
    </subcellularLocation>
</comment>
<comment type="caution">
    <text evidence="14">The sequence shown here is derived from an EMBL/GenBank/DDBJ whole genome shotgun (WGS) entry which is preliminary data.</text>
</comment>
<dbReference type="Pfam" id="PF08357">
    <property type="entry name" value="SEFIR"/>
    <property type="match status" value="1"/>
</dbReference>
<evidence type="ECO:0000256" key="5">
    <source>
        <dbReference type="ARBA" id="ARBA00022729"/>
    </source>
</evidence>
<dbReference type="InterPro" id="IPR000742">
    <property type="entry name" value="EGF"/>
</dbReference>
<dbReference type="SMART" id="SM00179">
    <property type="entry name" value="EGF_CA"/>
    <property type="match status" value="2"/>
</dbReference>
<name>A0AAV6QPK3_SOLSE</name>
<organism evidence="14 15">
    <name type="scientific">Solea senegalensis</name>
    <name type="common">Senegalese sole</name>
    <dbReference type="NCBI Taxonomy" id="28829"/>
    <lineage>
        <taxon>Eukaryota</taxon>
        <taxon>Metazoa</taxon>
        <taxon>Chordata</taxon>
        <taxon>Craniata</taxon>
        <taxon>Vertebrata</taxon>
        <taxon>Euteleostomi</taxon>
        <taxon>Actinopterygii</taxon>
        <taxon>Neopterygii</taxon>
        <taxon>Teleostei</taxon>
        <taxon>Neoteleostei</taxon>
        <taxon>Acanthomorphata</taxon>
        <taxon>Carangaria</taxon>
        <taxon>Pleuronectiformes</taxon>
        <taxon>Pleuronectoidei</taxon>
        <taxon>Soleidae</taxon>
        <taxon>Solea</taxon>
    </lineage>
</organism>
<dbReference type="InterPro" id="IPR049883">
    <property type="entry name" value="NOTCH1_EGF-like"/>
</dbReference>
<keyword evidence="8" id="KW-1015">Disulfide bond</keyword>
<keyword evidence="7 11" id="KW-0472">Membrane</keyword>
<keyword evidence="4 11" id="KW-0812">Transmembrane</keyword>
<accession>A0AAV6QPK3</accession>
<feature type="signal peptide" evidence="12">
    <location>
        <begin position="1"/>
        <end position="21"/>
    </location>
</feature>
<protein>
    <submittedName>
        <fullName evidence="14">Interleukin-17 receptor C-like</fullName>
    </submittedName>
</protein>
<dbReference type="PROSITE" id="PS01187">
    <property type="entry name" value="EGF_CA"/>
    <property type="match status" value="2"/>
</dbReference>
<dbReference type="PROSITE" id="PS51534">
    <property type="entry name" value="SEFIR"/>
    <property type="match status" value="1"/>
</dbReference>
<dbReference type="Pfam" id="PF07645">
    <property type="entry name" value="EGF_CA"/>
    <property type="match status" value="2"/>
</dbReference>
<evidence type="ECO:0000256" key="11">
    <source>
        <dbReference type="SAM" id="Phobius"/>
    </source>
</evidence>
<evidence type="ECO:0000313" key="15">
    <source>
        <dbReference type="Proteomes" id="UP000693946"/>
    </source>
</evidence>
<evidence type="ECO:0000256" key="3">
    <source>
        <dbReference type="ARBA" id="ARBA00022536"/>
    </source>
</evidence>
<dbReference type="CDD" id="cd00054">
    <property type="entry name" value="EGF_CA"/>
    <property type="match status" value="2"/>
</dbReference>
<evidence type="ECO:0000256" key="12">
    <source>
        <dbReference type="SAM" id="SignalP"/>
    </source>
</evidence>